<dbReference type="Proteomes" id="UP000281084">
    <property type="component" value="Unassembled WGS sequence"/>
</dbReference>
<dbReference type="RefSeq" id="WP_120364160.1">
    <property type="nucleotide sequence ID" value="NZ_RAXW01000007.1"/>
</dbReference>
<dbReference type="EMBL" id="RAXZ01000002">
    <property type="protein sequence ID" value="RKG55253.1"/>
    <property type="molecule type" value="Genomic_DNA"/>
</dbReference>
<evidence type="ECO:0000256" key="1">
    <source>
        <dbReference type="SAM" id="MobiDB-lite"/>
    </source>
</evidence>
<feature type="compositionally biased region" description="Basic and acidic residues" evidence="1">
    <location>
        <begin position="66"/>
        <end position="75"/>
    </location>
</feature>
<dbReference type="AlphaFoldDB" id="A0A3A8GQF0"/>
<gene>
    <name evidence="2" type="ORF">D7V64_02775</name>
</gene>
<sequence length="75" mass="7586">MCGGSVGKVIGSVTDAIGLTDTKAASKGYDAQAAEAQAKRDAQTAANEETQARKKRKASTVLSSVDDDKKGTLGG</sequence>
<evidence type="ECO:0000313" key="2">
    <source>
        <dbReference type="EMBL" id="RKG55253.1"/>
    </source>
</evidence>
<comment type="caution">
    <text evidence="2">The sequence shown here is derived from an EMBL/GenBank/DDBJ whole genome shotgun (WGS) entry which is preliminary data.</text>
</comment>
<evidence type="ECO:0000313" key="3">
    <source>
        <dbReference type="Proteomes" id="UP000281084"/>
    </source>
</evidence>
<organism evidence="2 3">
    <name type="scientific">Acinetobacter cumulans</name>
    <dbReference type="NCBI Taxonomy" id="2136182"/>
    <lineage>
        <taxon>Bacteria</taxon>
        <taxon>Pseudomonadati</taxon>
        <taxon>Pseudomonadota</taxon>
        <taxon>Gammaproteobacteria</taxon>
        <taxon>Moraxellales</taxon>
        <taxon>Moraxellaceae</taxon>
        <taxon>Acinetobacter</taxon>
    </lineage>
</organism>
<proteinExistence type="predicted"/>
<protein>
    <submittedName>
        <fullName evidence="2">Uncharacterized protein</fullName>
    </submittedName>
</protein>
<accession>A0A3A8GQF0</accession>
<reference evidence="2 3" key="1">
    <citation type="submission" date="2018-09" db="EMBL/GenBank/DDBJ databases">
        <title>The draft genome of Acinetobacter spp. strains.</title>
        <authorList>
            <person name="Qin J."/>
            <person name="Feng Y."/>
            <person name="Zong Z."/>
        </authorList>
    </citation>
    <scope>NUCLEOTIDE SEQUENCE [LARGE SCALE GENOMIC DNA]</scope>
    <source>
        <strain evidence="2 3">WCHAc060002</strain>
    </source>
</reference>
<name>A0A3A8GQF0_9GAMM</name>
<feature type="region of interest" description="Disordered" evidence="1">
    <location>
        <begin position="36"/>
        <end position="75"/>
    </location>
</feature>